<keyword evidence="10" id="KW-0560">Oxidoreductase</keyword>
<evidence type="ECO:0000256" key="9">
    <source>
        <dbReference type="ARBA" id="ARBA00052530"/>
    </source>
</evidence>
<sequence length="501" mass="57423">MKPSVTEYYEGKTIFITGASGFLGKALVEKLLRSCPGIKTLYLLMRQKKGVSSTDRLKELCNNRIFDNLREKQPGVFNKVKLVAGDILEEELGISNDDRRELQAHCNIVFHSAACVRFDQPLKSAVQMNTIGTLRVLELAETMENIQAFLHLSTAYCRCDLEILEEKLYPAVHPPRKIIDLVEWLDDKTLEYLEPKLISSEPNTYSYTKAITEDLVAEFSSKIPIAIGRPSIVTSAWKEPMPGWVDNLNGPTGLLIGSGKGVIRTMHCEPSYTADAIPVDVVANGCILIAYATAMDEPKEMRIFNITLSGVQRLTWGEIIELGRKWVIDYPYTIALWYPGGTIKSSKLYHELMVILLHTIPAYLVDMLLFLLGRKTFMVRVQKRISHGLSVLQYYTTKEWHFRNTNFLSLQKRISEEENETFYTDVSKVVPDMYLRDYVIGTRHYVLKEDPSTLPRARKLIKIRYIVDVVMKILFCTLCLWFLYSYTVDMFQDGTIYKILF</sequence>
<dbReference type="GO" id="GO:0080019">
    <property type="term" value="F:alcohol-forming very long-chain fatty acyl-CoA reductase activity"/>
    <property type="evidence" value="ECO:0007669"/>
    <property type="project" value="InterPro"/>
</dbReference>
<keyword evidence="4 10" id="KW-0812">Transmembrane</keyword>
<name>A0A8S4I1R1_9NEOP</name>
<gene>
    <name evidence="13" type="ORF">BINO364_LOCUS208</name>
</gene>
<dbReference type="GO" id="GO:0016020">
    <property type="term" value="C:membrane"/>
    <property type="evidence" value="ECO:0007669"/>
    <property type="project" value="UniProtKB-SubCell"/>
</dbReference>
<dbReference type="GO" id="GO:0035336">
    <property type="term" value="P:long-chain fatty-acyl-CoA metabolic process"/>
    <property type="evidence" value="ECO:0007669"/>
    <property type="project" value="TreeGrafter"/>
</dbReference>
<dbReference type="PANTHER" id="PTHR11011:SF118">
    <property type="entry name" value="FATTY ACYL-COA REDUCTASE"/>
    <property type="match status" value="1"/>
</dbReference>
<dbReference type="EC" id="1.2.1.84" evidence="10"/>
<dbReference type="GO" id="GO:0102965">
    <property type="term" value="F:alcohol-forming long-chain fatty acyl-CoA reductase activity"/>
    <property type="evidence" value="ECO:0007669"/>
    <property type="project" value="UniProtKB-EC"/>
</dbReference>
<evidence type="ECO:0000259" key="12">
    <source>
        <dbReference type="Pfam" id="PF07993"/>
    </source>
</evidence>
<dbReference type="InterPro" id="IPR026055">
    <property type="entry name" value="FAR"/>
</dbReference>
<proteinExistence type="inferred from homology"/>
<evidence type="ECO:0000259" key="11">
    <source>
        <dbReference type="Pfam" id="PF03015"/>
    </source>
</evidence>
<evidence type="ECO:0000256" key="3">
    <source>
        <dbReference type="ARBA" id="ARBA00022516"/>
    </source>
</evidence>
<evidence type="ECO:0000256" key="5">
    <source>
        <dbReference type="ARBA" id="ARBA00022857"/>
    </source>
</evidence>
<evidence type="ECO:0000256" key="4">
    <source>
        <dbReference type="ARBA" id="ARBA00022692"/>
    </source>
</evidence>
<dbReference type="AlphaFoldDB" id="A0A8S4I1R1"/>
<dbReference type="Pfam" id="PF07993">
    <property type="entry name" value="NAD_binding_4"/>
    <property type="match status" value="1"/>
</dbReference>
<dbReference type="CDD" id="cd09071">
    <property type="entry name" value="FAR_C"/>
    <property type="match status" value="1"/>
</dbReference>
<keyword evidence="7 10" id="KW-0443">Lipid metabolism</keyword>
<evidence type="ECO:0000256" key="10">
    <source>
        <dbReference type="RuleBase" id="RU363097"/>
    </source>
</evidence>
<keyword evidence="3 10" id="KW-0444">Lipid biosynthesis</keyword>
<feature type="domain" description="Thioester reductase (TE)" evidence="12">
    <location>
        <begin position="16"/>
        <end position="284"/>
    </location>
</feature>
<evidence type="ECO:0000256" key="7">
    <source>
        <dbReference type="ARBA" id="ARBA00023098"/>
    </source>
</evidence>
<dbReference type="FunFam" id="3.40.50.720:FF:000143">
    <property type="entry name" value="Fatty acyl-CoA reductase"/>
    <property type="match status" value="1"/>
</dbReference>
<feature type="transmembrane region" description="Helical" evidence="10">
    <location>
        <begin position="352"/>
        <end position="373"/>
    </location>
</feature>
<comment type="catalytic activity">
    <reaction evidence="9 10">
        <text>a long-chain fatty acyl-CoA + 2 NADPH + 2 H(+) = a long-chain primary fatty alcohol + 2 NADP(+) + CoA</text>
        <dbReference type="Rhea" id="RHEA:52716"/>
        <dbReference type="ChEBI" id="CHEBI:15378"/>
        <dbReference type="ChEBI" id="CHEBI:57287"/>
        <dbReference type="ChEBI" id="CHEBI:57783"/>
        <dbReference type="ChEBI" id="CHEBI:58349"/>
        <dbReference type="ChEBI" id="CHEBI:77396"/>
        <dbReference type="ChEBI" id="CHEBI:83139"/>
        <dbReference type="EC" id="1.2.1.84"/>
    </reaction>
</comment>
<evidence type="ECO:0000313" key="13">
    <source>
        <dbReference type="EMBL" id="CAH0713004.1"/>
    </source>
</evidence>
<reference evidence="13" key="1">
    <citation type="submission" date="2021-12" db="EMBL/GenBank/DDBJ databases">
        <authorList>
            <person name="Martin H S."/>
        </authorList>
    </citation>
    <scope>NUCLEOTIDE SEQUENCE</scope>
</reference>
<keyword evidence="6 10" id="KW-1133">Transmembrane helix</keyword>
<dbReference type="GO" id="GO:0005777">
    <property type="term" value="C:peroxisome"/>
    <property type="evidence" value="ECO:0007669"/>
    <property type="project" value="TreeGrafter"/>
</dbReference>
<feature type="transmembrane region" description="Helical" evidence="10">
    <location>
        <begin position="465"/>
        <end position="484"/>
    </location>
</feature>
<keyword evidence="5 10" id="KW-0521">NADP</keyword>
<keyword evidence="8 10" id="KW-0472">Membrane</keyword>
<dbReference type="Gene3D" id="3.40.50.720">
    <property type="entry name" value="NAD(P)-binding Rossmann-like Domain"/>
    <property type="match status" value="1"/>
</dbReference>
<dbReference type="PANTHER" id="PTHR11011">
    <property type="entry name" value="MALE STERILITY PROTEIN 2-RELATED"/>
    <property type="match status" value="1"/>
</dbReference>
<comment type="function">
    <text evidence="10">Catalyzes the reduction of fatty acyl-CoA to fatty alcohols.</text>
</comment>
<organism evidence="13 14">
    <name type="scientific">Brenthis ino</name>
    <name type="common">lesser marbled fritillary</name>
    <dbReference type="NCBI Taxonomy" id="405034"/>
    <lineage>
        <taxon>Eukaryota</taxon>
        <taxon>Metazoa</taxon>
        <taxon>Ecdysozoa</taxon>
        <taxon>Arthropoda</taxon>
        <taxon>Hexapoda</taxon>
        <taxon>Insecta</taxon>
        <taxon>Pterygota</taxon>
        <taxon>Neoptera</taxon>
        <taxon>Endopterygota</taxon>
        <taxon>Lepidoptera</taxon>
        <taxon>Glossata</taxon>
        <taxon>Ditrysia</taxon>
        <taxon>Papilionoidea</taxon>
        <taxon>Nymphalidae</taxon>
        <taxon>Heliconiinae</taxon>
        <taxon>Argynnini</taxon>
        <taxon>Brenthis</taxon>
    </lineage>
</organism>
<feature type="non-terminal residue" evidence="13">
    <location>
        <position position="501"/>
    </location>
</feature>
<evidence type="ECO:0000313" key="14">
    <source>
        <dbReference type="Proteomes" id="UP000838878"/>
    </source>
</evidence>
<accession>A0A8S4I1R1</accession>
<keyword evidence="14" id="KW-1185">Reference proteome</keyword>
<dbReference type="InterPro" id="IPR013120">
    <property type="entry name" value="FAR_NAD-bd"/>
</dbReference>
<dbReference type="EMBL" id="OV170221">
    <property type="protein sequence ID" value="CAH0713004.1"/>
    <property type="molecule type" value="Genomic_DNA"/>
</dbReference>
<comment type="subcellular location">
    <subcellularLocation>
        <location evidence="1">Membrane</location>
        <topology evidence="1">Multi-pass membrane protein</topology>
    </subcellularLocation>
</comment>
<dbReference type="Pfam" id="PF03015">
    <property type="entry name" value="Sterile"/>
    <property type="match status" value="1"/>
</dbReference>
<dbReference type="SUPFAM" id="SSF51735">
    <property type="entry name" value="NAD(P)-binding Rossmann-fold domains"/>
    <property type="match status" value="1"/>
</dbReference>
<feature type="domain" description="Fatty acyl-CoA reductase C-terminal" evidence="11">
    <location>
        <begin position="357"/>
        <end position="449"/>
    </location>
</feature>
<comment type="similarity">
    <text evidence="2 10">Belongs to the fatty acyl-CoA reductase family.</text>
</comment>
<dbReference type="CDD" id="cd05236">
    <property type="entry name" value="FAR-N_SDR_e"/>
    <property type="match status" value="1"/>
</dbReference>
<protein>
    <recommendedName>
        <fullName evidence="10">Fatty acyl-CoA reductase</fullName>
        <ecNumber evidence="10">1.2.1.84</ecNumber>
    </recommendedName>
</protein>
<evidence type="ECO:0000256" key="2">
    <source>
        <dbReference type="ARBA" id="ARBA00005928"/>
    </source>
</evidence>
<dbReference type="InterPro" id="IPR036291">
    <property type="entry name" value="NAD(P)-bd_dom_sf"/>
</dbReference>
<dbReference type="OrthoDB" id="429813at2759"/>
<evidence type="ECO:0000256" key="1">
    <source>
        <dbReference type="ARBA" id="ARBA00004141"/>
    </source>
</evidence>
<dbReference type="Proteomes" id="UP000838878">
    <property type="component" value="Chromosome 1"/>
</dbReference>
<evidence type="ECO:0000256" key="8">
    <source>
        <dbReference type="ARBA" id="ARBA00023136"/>
    </source>
</evidence>
<dbReference type="InterPro" id="IPR033640">
    <property type="entry name" value="FAR_C"/>
</dbReference>
<evidence type="ECO:0000256" key="6">
    <source>
        <dbReference type="ARBA" id="ARBA00022989"/>
    </source>
</evidence>